<sequence length="468" mass="51642">MSHPRLSKPMSTDNSDNDTFYEAPSDLLRQLRVGDGCGISSGSRSPVATTPQRTFRPTRSVIGTRDARRRVTRQPEVHSLRRRHNEGETRSPPVDARRKSLPLSLPNQKRQHMENDLFLELADDDGNKRRSLPPSSLPHRPPPTSARSLARVPHIGLSSRHTPHLSDDRSRRQSVHSRRSHPSSRTHGSREGSAAGSLGPKRSPAESASAGSHADTVWDELSELKSRIRLLESGERPPTATTTPSTVVTSPLREREGVHPLLHAALAKAKPLLQPTLYRSLEATASDALHLAATGFSDRQTRRKADSMCRNLTDLVLALCDGKHESVLSRADSFRCSEPYSPRRAETSYSPAMRADISSLRSSESSRPMSRLEARRSSILGHLEPELSRTPNRYLYAGDPIDPPPRPASRYAYSGSSPGLRETLAARRANSAAYDHVQNAAAGDWESSRWRRARNRASSVISGAVKVE</sequence>
<accession>A0A6A7C237</accession>
<name>A0A6A7C237_9PEZI</name>
<evidence type="ECO:0000313" key="2">
    <source>
        <dbReference type="EMBL" id="KAF2860758.1"/>
    </source>
</evidence>
<feature type="region of interest" description="Disordered" evidence="1">
    <location>
        <begin position="1"/>
        <end position="216"/>
    </location>
</feature>
<organism evidence="2 3">
    <name type="scientific">Piedraia hortae CBS 480.64</name>
    <dbReference type="NCBI Taxonomy" id="1314780"/>
    <lineage>
        <taxon>Eukaryota</taxon>
        <taxon>Fungi</taxon>
        <taxon>Dikarya</taxon>
        <taxon>Ascomycota</taxon>
        <taxon>Pezizomycotina</taxon>
        <taxon>Dothideomycetes</taxon>
        <taxon>Dothideomycetidae</taxon>
        <taxon>Capnodiales</taxon>
        <taxon>Piedraiaceae</taxon>
        <taxon>Piedraia</taxon>
    </lineage>
</organism>
<feature type="compositionally biased region" description="Polar residues" evidence="1">
    <location>
        <begin position="40"/>
        <end position="57"/>
    </location>
</feature>
<gene>
    <name evidence="2" type="ORF">K470DRAFT_257545</name>
</gene>
<dbReference type="AlphaFoldDB" id="A0A6A7C237"/>
<dbReference type="EMBL" id="MU005978">
    <property type="protein sequence ID" value="KAF2860758.1"/>
    <property type="molecule type" value="Genomic_DNA"/>
</dbReference>
<feature type="compositionally biased region" description="Low complexity" evidence="1">
    <location>
        <begin position="358"/>
        <end position="369"/>
    </location>
</feature>
<dbReference type="OrthoDB" id="5369729at2759"/>
<feature type="region of interest" description="Disordered" evidence="1">
    <location>
        <begin position="397"/>
        <end position="417"/>
    </location>
</feature>
<feature type="region of interest" description="Disordered" evidence="1">
    <location>
        <begin position="337"/>
        <end position="370"/>
    </location>
</feature>
<proteinExistence type="predicted"/>
<feature type="compositionally biased region" description="Basic and acidic residues" evidence="1">
    <location>
        <begin position="73"/>
        <end position="89"/>
    </location>
</feature>
<feature type="compositionally biased region" description="Pro residues" evidence="1">
    <location>
        <begin position="135"/>
        <end position="144"/>
    </location>
</feature>
<feature type="compositionally biased region" description="Basic residues" evidence="1">
    <location>
        <begin position="172"/>
        <end position="184"/>
    </location>
</feature>
<dbReference type="Proteomes" id="UP000799421">
    <property type="component" value="Unassembled WGS sequence"/>
</dbReference>
<protein>
    <submittedName>
        <fullName evidence="2">Uncharacterized protein</fullName>
    </submittedName>
</protein>
<evidence type="ECO:0000313" key="3">
    <source>
        <dbReference type="Proteomes" id="UP000799421"/>
    </source>
</evidence>
<keyword evidence="3" id="KW-1185">Reference proteome</keyword>
<reference evidence="2" key="1">
    <citation type="journal article" date="2020" name="Stud. Mycol.">
        <title>101 Dothideomycetes genomes: a test case for predicting lifestyles and emergence of pathogens.</title>
        <authorList>
            <person name="Haridas S."/>
            <person name="Albert R."/>
            <person name="Binder M."/>
            <person name="Bloem J."/>
            <person name="Labutti K."/>
            <person name="Salamov A."/>
            <person name="Andreopoulos B."/>
            <person name="Baker S."/>
            <person name="Barry K."/>
            <person name="Bills G."/>
            <person name="Bluhm B."/>
            <person name="Cannon C."/>
            <person name="Castanera R."/>
            <person name="Culley D."/>
            <person name="Daum C."/>
            <person name="Ezra D."/>
            <person name="Gonzalez J."/>
            <person name="Henrissat B."/>
            <person name="Kuo A."/>
            <person name="Liang C."/>
            <person name="Lipzen A."/>
            <person name="Lutzoni F."/>
            <person name="Magnuson J."/>
            <person name="Mondo S."/>
            <person name="Nolan M."/>
            <person name="Ohm R."/>
            <person name="Pangilinan J."/>
            <person name="Park H.-J."/>
            <person name="Ramirez L."/>
            <person name="Alfaro M."/>
            <person name="Sun H."/>
            <person name="Tritt A."/>
            <person name="Yoshinaga Y."/>
            <person name="Zwiers L.-H."/>
            <person name="Turgeon B."/>
            <person name="Goodwin S."/>
            <person name="Spatafora J."/>
            <person name="Crous P."/>
            <person name="Grigoriev I."/>
        </authorList>
    </citation>
    <scope>NUCLEOTIDE SEQUENCE</scope>
    <source>
        <strain evidence="2">CBS 480.64</strain>
    </source>
</reference>
<feature type="compositionally biased region" description="Polar residues" evidence="1">
    <location>
        <begin position="9"/>
        <end position="18"/>
    </location>
</feature>
<feature type="compositionally biased region" description="Basic and acidic residues" evidence="1">
    <location>
        <begin position="337"/>
        <end position="346"/>
    </location>
</feature>
<evidence type="ECO:0000256" key="1">
    <source>
        <dbReference type="SAM" id="MobiDB-lite"/>
    </source>
</evidence>